<feature type="region of interest" description="Disordered" evidence="2">
    <location>
        <begin position="576"/>
        <end position="595"/>
    </location>
</feature>
<protein>
    <submittedName>
        <fullName evidence="4">Caspase-3</fullName>
    </submittedName>
</protein>
<feature type="compositionally biased region" description="Acidic residues" evidence="2">
    <location>
        <begin position="319"/>
        <end position="330"/>
    </location>
</feature>
<dbReference type="Proteomes" id="UP001219518">
    <property type="component" value="Unassembled WGS sequence"/>
</dbReference>
<dbReference type="PROSITE" id="PS50208">
    <property type="entry name" value="CASPASE_P20"/>
    <property type="match status" value="1"/>
</dbReference>
<evidence type="ECO:0000313" key="4">
    <source>
        <dbReference type="EMBL" id="KAK3914984.1"/>
    </source>
</evidence>
<feature type="domain" description="Caspase family p20" evidence="3">
    <location>
        <begin position="15"/>
        <end position="137"/>
    </location>
</feature>
<comment type="similarity">
    <text evidence="1">Belongs to the peptidase C14A family.</text>
</comment>
<dbReference type="PANTHER" id="PTHR22576">
    <property type="entry name" value="MUCOSA ASSOCIATED LYMPHOID TISSUE LYMPHOMA TRANSLOCATION PROTEIN 1/PARACASPASE"/>
    <property type="match status" value="1"/>
</dbReference>
<sequence length="595" mass="63872">MAHLRRTRQNAYPIEPGVALIFNQRDFYDSDLNREGTDEDCRNLQLVFESMGYAVVSIDNCPASDFETTLQRAVTRFDEEHRGPFVLVFLTHGDKEGLYFSDCEKIHMISIRLHLAQHRKLDGKAKIIISPACRGNEHLEARDNSDVLTTMEGLVSLSDTIIMNSCTDQRDACHSTCGPIFISLICDEILSNMGRSENIQLTLLELSTKVNDRLHRLAPRYRGCRMITSIETTNTLRKDLYLSPKVDDRKYREAQEKVKEFFERLGFPGNPAVSNIQSDKVDTEEPGPSSRAPPSSGTSGSRRGSSGDALLEKVCGDSTDGDSGDEDSGDGDSGAGARGPSTCRVSSCKQGCATKHCGCRRNEVPCGERCHPGTGGFNQVALERSTAKETGPLSRAPPSGTGGGRRGSSGCSDSWDCGSGGSESGHSDSGDGDSGHSDSGDGDSGDGDSGDGDSGDGDSGDCVRRPSAGCWGSSQVHRRGGAQLGVQRGAQSGPGPGCPDAVFTSQLRTPSAAGTREEAPGGGGPVLPDSEESLHREREEPRRGRGRARRASLQLRHGVREQPVWVSEPRPAVRTSVSLPIGTPMSKQLDTRRCR</sequence>
<dbReference type="InterPro" id="IPR015917">
    <property type="entry name" value="Pept_C14A"/>
</dbReference>
<organism evidence="4 5">
    <name type="scientific">Frankliniella fusca</name>
    <dbReference type="NCBI Taxonomy" id="407009"/>
    <lineage>
        <taxon>Eukaryota</taxon>
        <taxon>Metazoa</taxon>
        <taxon>Ecdysozoa</taxon>
        <taxon>Arthropoda</taxon>
        <taxon>Hexapoda</taxon>
        <taxon>Insecta</taxon>
        <taxon>Pterygota</taxon>
        <taxon>Neoptera</taxon>
        <taxon>Paraneoptera</taxon>
        <taxon>Thysanoptera</taxon>
        <taxon>Terebrantia</taxon>
        <taxon>Thripoidea</taxon>
        <taxon>Thripidae</taxon>
        <taxon>Frankliniella</taxon>
    </lineage>
</organism>
<feature type="compositionally biased region" description="Basic and acidic residues" evidence="2">
    <location>
        <begin position="360"/>
        <end position="371"/>
    </location>
</feature>
<dbReference type="SUPFAM" id="SSF52129">
    <property type="entry name" value="Caspase-like"/>
    <property type="match status" value="1"/>
</dbReference>
<feature type="compositionally biased region" description="Basic and acidic residues" evidence="2">
    <location>
        <begin position="532"/>
        <end position="543"/>
    </location>
</feature>
<dbReference type="Gene3D" id="3.40.50.1460">
    <property type="match status" value="1"/>
</dbReference>
<dbReference type="EMBL" id="JAHWGI010000394">
    <property type="protein sequence ID" value="KAK3914984.1"/>
    <property type="molecule type" value="Genomic_DNA"/>
</dbReference>
<proteinExistence type="inferred from homology"/>
<reference evidence="4" key="1">
    <citation type="submission" date="2021-07" db="EMBL/GenBank/DDBJ databases">
        <authorList>
            <person name="Catto M.A."/>
            <person name="Jacobson A."/>
            <person name="Kennedy G."/>
            <person name="Labadie P."/>
            <person name="Hunt B.G."/>
            <person name="Srinivasan R."/>
        </authorList>
    </citation>
    <scope>NUCLEOTIDE SEQUENCE</scope>
    <source>
        <strain evidence="4">PL_HMW_Pooled</strain>
        <tissue evidence="4">Head</tissue>
    </source>
</reference>
<feature type="compositionally biased region" description="Low complexity" evidence="2">
    <location>
        <begin position="408"/>
        <end position="417"/>
    </location>
</feature>
<dbReference type="PRINTS" id="PR00376">
    <property type="entry name" value="IL1BCENZYME"/>
</dbReference>
<accession>A0AAE1H560</accession>
<evidence type="ECO:0000256" key="2">
    <source>
        <dbReference type="SAM" id="MobiDB-lite"/>
    </source>
</evidence>
<gene>
    <name evidence="4" type="ORF">KUF71_005672</name>
</gene>
<dbReference type="InterPro" id="IPR001309">
    <property type="entry name" value="Pept_C14_p20"/>
</dbReference>
<dbReference type="AlphaFoldDB" id="A0AAE1H560"/>
<dbReference type="GO" id="GO:0004197">
    <property type="term" value="F:cysteine-type endopeptidase activity"/>
    <property type="evidence" value="ECO:0007669"/>
    <property type="project" value="InterPro"/>
</dbReference>
<dbReference type="SMART" id="SM00115">
    <property type="entry name" value="CASc"/>
    <property type="match status" value="1"/>
</dbReference>
<dbReference type="GO" id="GO:0006508">
    <property type="term" value="P:proteolysis"/>
    <property type="evidence" value="ECO:0007669"/>
    <property type="project" value="InterPro"/>
</dbReference>
<feature type="compositionally biased region" description="Low complexity" evidence="2">
    <location>
        <begin position="286"/>
        <end position="307"/>
    </location>
</feature>
<evidence type="ECO:0000256" key="1">
    <source>
        <dbReference type="ARBA" id="ARBA00010134"/>
    </source>
</evidence>
<comment type="caution">
    <text evidence="4">The sequence shown here is derived from an EMBL/GenBank/DDBJ whole genome shotgun (WGS) entry which is preliminary data.</text>
</comment>
<dbReference type="Pfam" id="PF00656">
    <property type="entry name" value="Peptidase_C14"/>
    <property type="match status" value="1"/>
</dbReference>
<evidence type="ECO:0000313" key="5">
    <source>
        <dbReference type="Proteomes" id="UP001219518"/>
    </source>
</evidence>
<name>A0AAE1H560_9NEOP</name>
<evidence type="ECO:0000259" key="3">
    <source>
        <dbReference type="PROSITE" id="PS50208"/>
    </source>
</evidence>
<feature type="compositionally biased region" description="Basic and acidic residues" evidence="2">
    <location>
        <begin position="425"/>
        <end position="439"/>
    </location>
</feature>
<dbReference type="PANTHER" id="PTHR22576:SF41">
    <property type="entry name" value="CASPASE 14, APOPTOSIS-RELATED CYSTEINE PEPTIDASE"/>
    <property type="match status" value="1"/>
</dbReference>
<feature type="compositionally biased region" description="Acidic residues" evidence="2">
    <location>
        <begin position="440"/>
        <end position="459"/>
    </location>
</feature>
<reference evidence="4" key="2">
    <citation type="journal article" date="2023" name="BMC Genomics">
        <title>Pest status, molecular evolution, and epigenetic factors derived from the genome assembly of Frankliniella fusca, a thysanopteran phytovirus vector.</title>
        <authorList>
            <person name="Catto M.A."/>
            <person name="Labadie P.E."/>
            <person name="Jacobson A.L."/>
            <person name="Kennedy G.G."/>
            <person name="Srinivasan R."/>
            <person name="Hunt B.G."/>
        </authorList>
    </citation>
    <scope>NUCLEOTIDE SEQUENCE</scope>
    <source>
        <strain evidence="4">PL_HMW_Pooled</strain>
    </source>
</reference>
<dbReference type="InterPro" id="IPR052039">
    <property type="entry name" value="Caspase-related_regulators"/>
</dbReference>
<dbReference type="InterPro" id="IPR011600">
    <property type="entry name" value="Pept_C14_caspase"/>
</dbReference>
<keyword evidence="5" id="KW-1185">Reference proteome</keyword>
<feature type="region of interest" description="Disordered" evidence="2">
    <location>
        <begin position="269"/>
        <end position="555"/>
    </location>
</feature>
<dbReference type="InterPro" id="IPR029030">
    <property type="entry name" value="Caspase-like_dom_sf"/>
</dbReference>